<dbReference type="EMBL" id="QASO01000011">
    <property type="protein sequence ID" value="PTU80631.1"/>
    <property type="molecule type" value="Genomic_DNA"/>
</dbReference>
<accession>A0A2T5PSC2</accession>
<dbReference type="Proteomes" id="UP000254084">
    <property type="component" value="Unassembled WGS sequence"/>
</dbReference>
<dbReference type="AlphaFoldDB" id="A0A061CS58"/>
<dbReference type="EMBL" id="UGUW01000004">
    <property type="protein sequence ID" value="SUD60397.1"/>
    <property type="molecule type" value="Genomic_DNA"/>
</dbReference>
<reference evidence="10 11" key="2">
    <citation type="submission" date="2018-06" db="EMBL/GenBank/DDBJ databases">
        <authorList>
            <consortium name="Pathogen Informatics"/>
            <person name="Doyle S."/>
        </authorList>
    </citation>
    <scope>NUCLEOTIDE SEQUENCE [LARGE SCALE GENOMIC DNA]</scope>
    <source>
        <strain evidence="7 11">NCTC10692</strain>
        <strain evidence="8 10">NCTC10860</strain>
    </source>
</reference>
<evidence type="ECO:0000313" key="11">
    <source>
        <dbReference type="Proteomes" id="UP000255303"/>
    </source>
</evidence>
<dbReference type="Gene3D" id="3.10.450.40">
    <property type="match status" value="1"/>
</dbReference>
<dbReference type="Proteomes" id="UP000244052">
    <property type="component" value="Unassembled WGS sequence"/>
</dbReference>
<evidence type="ECO:0000259" key="2">
    <source>
        <dbReference type="Pfam" id="PF03413"/>
    </source>
</evidence>
<evidence type="ECO:0000256" key="1">
    <source>
        <dbReference type="SAM" id="SignalP"/>
    </source>
</evidence>
<name>A0A061CS58_ECTOL</name>
<dbReference type="EMBL" id="JAOEET010000053">
    <property type="protein sequence ID" value="MDH0568932.1"/>
    <property type="molecule type" value="Genomic_DNA"/>
</dbReference>
<protein>
    <submittedName>
        <fullName evidence="3">PepSY domain-containing protein</fullName>
    </submittedName>
    <submittedName>
        <fullName evidence="7">Peptidase</fullName>
    </submittedName>
</protein>
<evidence type="ECO:0000313" key="12">
    <source>
        <dbReference type="Proteomes" id="UP000272833"/>
    </source>
</evidence>
<reference evidence="6 12" key="3">
    <citation type="submission" date="2018-10" db="EMBL/GenBank/DDBJ databases">
        <title>Transmission dynamics of multidrug resistant bacteria on intensive care unit surfaces.</title>
        <authorList>
            <person name="D'Souza A.W."/>
            <person name="Potter R.F."/>
            <person name="Wallace M."/>
            <person name="Shupe A."/>
            <person name="Patel S."/>
            <person name="Sun S."/>
            <person name="Gul D."/>
            <person name="Kwon J.H."/>
            <person name="Andleeb S."/>
            <person name="Burnham C.-A.D."/>
            <person name="Dantas G."/>
        </authorList>
    </citation>
    <scope>NUCLEOTIDE SEQUENCE [LARGE SCALE GENOMIC DNA]</scope>
    <source>
        <strain evidence="6 12">PO_271</strain>
    </source>
</reference>
<dbReference type="RefSeq" id="WP_003461318.1">
    <property type="nucleotide sequence ID" value="NZ_CAJQNA010000117.1"/>
</dbReference>
<feature type="signal peptide" evidence="1">
    <location>
        <begin position="1"/>
        <end position="22"/>
    </location>
</feature>
<feature type="chain" id="PRO_5015464298" evidence="1">
    <location>
        <begin position="23"/>
        <end position="102"/>
    </location>
</feature>
<evidence type="ECO:0000313" key="6">
    <source>
        <dbReference type="EMBL" id="RRW28061.1"/>
    </source>
</evidence>
<dbReference type="GeneID" id="300417815"/>
<evidence type="ECO:0000313" key="9">
    <source>
        <dbReference type="Proteomes" id="UP000244052"/>
    </source>
</evidence>
<evidence type="ECO:0000313" key="8">
    <source>
        <dbReference type="EMBL" id="SUD60397.1"/>
    </source>
</evidence>
<dbReference type="Proteomes" id="UP000272833">
    <property type="component" value="Unassembled WGS sequence"/>
</dbReference>
<accession>A0A379JXC7</accession>
<accession>A0A061CS58</accession>
<dbReference type="EMBL" id="RHRS01000095">
    <property type="protein sequence ID" value="RRW28061.1"/>
    <property type="molecule type" value="Genomic_DNA"/>
</dbReference>
<evidence type="ECO:0000313" key="10">
    <source>
        <dbReference type="Proteomes" id="UP000254084"/>
    </source>
</evidence>
<dbReference type="Proteomes" id="UP001161697">
    <property type="component" value="Unassembled WGS sequence"/>
</dbReference>
<organism evidence="7 11">
    <name type="scientific">Ectopseudomonas oleovorans</name>
    <name type="common">Pseudomonas oleovorans</name>
    <dbReference type="NCBI Taxonomy" id="301"/>
    <lineage>
        <taxon>Bacteria</taxon>
        <taxon>Pseudomonadati</taxon>
        <taxon>Pseudomonadota</taxon>
        <taxon>Gammaproteobacteria</taxon>
        <taxon>Pseudomonadales</taxon>
        <taxon>Pseudomonadaceae</taxon>
        <taxon>Ectopseudomonas</taxon>
    </lineage>
</organism>
<dbReference type="Proteomes" id="UP001159292">
    <property type="component" value="Unassembled WGS sequence"/>
</dbReference>
<dbReference type="EMBL" id="UGUV01000002">
    <property type="protein sequence ID" value="SUD53242.1"/>
    <property type="molecule type" value="Genomic_DNA"/>
</dbReference>
<sequence length="102" mass="11412">MKRLISLATLATLASVATIAQARDLGPDEAQRLRDAGTIKSFEQLNEAALAQHPGARIEETELEDEYGRYIYQIELRDTQGVQWDLELDASTGEILKNHQDD</sequence>
<feature type="domain" description="PepSY" evidence="2">
    <location>
        <begin position="41"/>
        <end position="97"/>
    </location>
</feature>
<keyword evidence="1" id="KW-0732">Signal</keyword>
<evidence type="ECO:0000313" key="3">
    <source>
        <dbReference type="EMBL" id="MDH0568932.1"/>
    </source>
</evidence>
<gene>
    <name evidence="5" type="ORF">DBO86_02000</name>
    <name evidence="6" type="ORF">EGJ44_21460</name>
    <name evidence="4" type="ORF">N5J11_18635</name>
    <name evidence="3" type="ORF">N7671_17300</name>
    <name evidence="7" type="ORF">NCTC10692_03757</name>
    <name evidence="8" type="ORF">NCTC10860_02737</name>
</gene>
<dbReference type="InterPro" id="IPR025711">
    <property type="entry name" value="PepSY"/>
</dbReference>
<dbReference type="Pfam" id="PF03413">
    <property type="entry name" value="PepSY"/>
    <property type="match status" value="1"/>
</dbReference>
<evidence type="ECO:0000313" key="5">
    <source>
        <dbReference type="EMBL" id="PTU80631.1"/>
    </source>
</evidence>
<reference evidence="3" key="4">
    <citation type="submission" date="2022-09" db="EMBL/GenBank/DDBJ databases">
        <title>Intensive care unit water sources are persistently colonized with multi-drug resistant bacteria and are the site of extensive horizontal gene transfer of antibiotic resistance genes.</title>
        <authorList>
            <person name="Diorio-Toth L."/>
        </authorList>
    </citation>
    <scope>NUCLEOTIDE SEQUENCE</scope>
    <source>
        <strain evidence="4">GD03704</strain>
        <strain evidence="3">GD04000</strain>
    </source>
</reference>
<evidence type="ECO:0000313" key="4">
    <source>
        <dbReference type="EMBL" id="MDH1341176.1"/>
    </source>
</evidence>
<dbReference type="EMBL" id="JAOCJE010000001">
    <property type="protein sequence ID" value="MDH1341176.1"/>
    <property type="molecule type" value="Genomic_DNA"/>
</dbReference>
<dbReference type="Proteomes" id="UP000255303">
    <property type="component" value="Unassembled WGS sequence"/>
</dbReference>
<keyword evidence="9" id="KW-1185">Reference proteome</keyword>
<reference evidence="5 9" key="1">
    <citation type="submission" date="2018-04" db="EMBL/GenBank/DDBJ databases">
        <title>Pseudomonas sp. nov., isolated from mangrove soil.</title>
        <authorList>
            <person name="Chen C."/>
        </authorList>
    </citation>
    <scope>NUCLEOTIDE SEQUENCE [LARGE SCALE GENOMIC DNA]</scope>
    <source>
        <strain evidence="5 9">JCM 14246</strain>
    </source>
</reference>
<proteinExistence type="predicted"/>
<evidence type="ECO:0000313" key="7">
    <source>
        <dbReference type="EMBL" id="SUD53242.1"/>
    </source>
</evidence>